<feature type="region of interest" description="Disordered" evidence="1">
    <location>
        <begin position="1"/>
        <end position="41"/>
    </location>
</feature>
<organism evidence="2 3">
    <name type="scientific">Populus deltoides</name>
    <name type="common">Eastern poplar</name>
    <name type="synonym">Eastern cottonwood</name>
    <dbReference type="NCBI Taxonomy" id="3696"/>
    <lineage>
        <taxon>Eukaryota</taxon>
        <taxon>Viridiplantae</taxon>
        <taxon>Streptophyta</taxon>
        <taxon>Embryophyta</taxon>
        <taxon>Tracheophyta</taxon>
        <taxon>Spermatophyta</taxon>
        <taxon>Magnoliopsida</taxon>
        <taxon>eudicotyledons</taxon>
        <taxon>Gunneridae</taxon>
        <taxon>Pentapetalae</taxon>
        <taxon>rosids</taxon>
        <taxon>fabids</taxon>
        <taxon>Malpighiales</taxon>
        <taxon>Salicaceae</taxon>
        <taxon>Saliceae</taxon>
        <taxon>Populus</taxon>
    </lineage>
</organism>
<accession>A0A8T2XRY1</accession>
<dbReference type="PANTHER" id="PTHR34657">
    <property type="entry name" value="EMBRYO SAC DEVELOPMENT ARREST 6"/>
    <property type="match status" value="1"/>
</dbReference>
<sequence length="191" mass="21400">MSYHSRRTLTPGASKKRKEREALSYSMKPKSASAQPASNLDEPISSNRLLAGYMAYEFLTEGTLLGQKFDPARAEVMSLAGGSVECSKRGEPGKKKEHKSYAEVDPDVEVYWHLYVAGSDWEIDSSPRNHQGQDCEYVAGSVWKRRVRLRSRMNQKSMEQAQKLRPSLSGGSVWSCQILNDPVPELVCCLI</sequence>
<comment type="caution">
    <text evidence="2">The sequence shown here is derived from an EMBL/GenBank/DDBJ whole genome shotgun (WGS) entry which is preliminary data.</text>
</comment>
<name>A0A8T2XRY1_POPDE</name>
<dbReference type="Proteomes" id="UP000807159">
    <property type="component" value="Chromosome 10"/>
</dbReference>
<dbReference type="AlphaFoldDB" id="A0A8T2XRY1"/>
<dbReference type="EMBL" id="JACEGQ020000010">
    <property type="protein sequence ID" value="KAH8495592.1"/>
    <property type="molecule type" value="Genomic_DNA"/>
</dbReference>
<feature type="compositionally biased region" description="Polar residues" evidence="1">
    <location>
        <begin position="32"/>
        <end position="41"/>
    </location>
</feature>
<evidence type="ECO:0000313" key="3">
    <source>
        <dbReference type="Proteomes" id="UP000807159"/>
    </source>
</evidence>
<gene>
    <name evidence="2" type="ORF">H0E87_018671</name>
</gene>
<reference evidence="2" key="1">
    <citation type="journal article" date="2021" name="J. Hered.">
        <title>Genome Assembly of Salicaceae Populus deltoides (Eastern Cottonwood) I-69 Based on Nanopore Sequencing and Hi-C Technologies.</title>
        <authorList>
            <person name="Bai S."/>
            <person name="Wu H."/>
            <person name="Zhang J."/>
            <person name="Pan Z."/>
            <person name="Zhao W."/>
            <person name="Li Z."/>
            <person name="Tong C."/>
        </authorList>
    </citation>
    <scope>NUCLEOTIDE SEQUENCE</scope>
    <source>
        <tissue evidence="2">Leaf</tissue>
    </source>
</reference>
<dbReference type="PANTHER" id="PTHR34657:SF4">
    <property type="entry name" value="EMBRYO SAC DEVELOPMENT ARREST 6"/>
    <property type="match status" value="1"/>
</dbReference>
<evidence type="ECO:0000256" key="1">
    <source>
        <dbReference type="SAM" id="MobiDB-lite"/>
    </source>
</evidence>
<protein>
    <submittedName>
        <fullName evidence="2">Uncharacterized protein</fullName>
    </submittedName>
</protein>
<keyword evidence="3" id="KW-1185">Reference proteome</keyword>
<proteinExistence type="predicted"/>
<evidence type="ECO:0000313" key="2">
    <source>
        <dbReference type="EMBL" id="KAH8495592.1"/>
    </source>
</evidence>